<gene>
    <name evidence="3" type="ORF">P378_10940</name>
</gene>
<protein>
    <recommendedName>
        <fullName evidence="5">Tetratricopeptide repeat protein</fullName>
    </recommendedName>
</protein>
<dbReference type="Proteomes" id="UP000222564">
    <property type="component" value="Unassembled WGS sequence"/>
</dbReference>
<dbReference type="SUPFAM" id="SSF48452">
    <property type="entry name" value="TPR-like"/>
    <property type="match status" value="1"/>
</dbReference>
<name>A0A2C6MAU6_9FIRM</name>
<reference evidence="3 4" key="1">
    <citation type="submission" date="2013-09" db="EMBL/GenBank/DDBJ databases">
        <title>Biodegradation of hydrocarbons in the deep terrestrial subsurface : characterization of a microbial consortium composed of two Desulfotomaculum species originating from a deep geological formation.</title>
        <authorList>
            <person name="Aullo T."/>
            <person name="Berlendis S."/>
            <person name="Lascourreges J.-F."/>
            <person name="Dessort D."/>
            <person name="Saint-Laurent S."/>
            <person name="Schraauwers B."/>
            <person name="Mas J."/>
            <person name="Magot M."/>
            <person name="Ranchou-Peyruse A."/>
        </authorList>
    </citation>
    <scope>NUCLEOTIDE SEQUENCE [LARGE SCALE GENOMIC DNA]</scope>
    <source>
        <strain evidence="3 4">Bs107</strain>
    </source>
</reference>
<evidence type="ECO:0000313" key="3">
    <source>
        <dbReference type="EMBL" id="PHJ38339.1"/>
    </source>
</evidence>
<organism evidence="3 4">
    <name type="scientific">Desulforamulus profundi</name>
    <dbReference type="NCBI Taxonomy" id="1383067"/>
    <lineage>
        <taxon>Bacteria</taxon>
        <taxon>Bacillati</taxon>
        <taxon>Bacillota</taxon>
        <taxon>Clostridia</taxon>
        <taxon>Eubacteriales</taxon>
        <taxon>Peptococcaceae</taxon>
        <taxon>Desulforamulus</taxon>
    </lineage>
</organism>
<keyword evidence="4" id="KW-1185">Reference proteome</keyword>
<dbReference type="RefSeq" id="WP_099083112.1">
    <property type="nucleotide sequence ID" value="NZ_AWQQ01000054.1"/>
</dbReference>
<dbReference type="Pfam" id="PF07719">
    <property type="entry name" value="TPR_2"/>
    <property type="match status" value="1"/>
</dbReference>
<dbReference type="Gene3D" id="1.25.40.10">
    <property type="entry name" value="Tetratricopeptide repeat domain"/>
    <property type="match status" value="1"/>
</dbReference>
<dbReference type="InterPro" id="IPR011990">
    <property type="entry name" value="TPR-like_helical_dom_sf"/>
</dbReference>
<dbReference type="InterPro" id="IPR013105">
    <property type="entry name" value="TPR_2"/>
</dbReference>
<sequence>MIGRDSTDHRELFSHAIKAMKNFDEAVNYSPDDIEIRLLRANHSLRLPEAFFCRTATAITDLEYLVERYQKDRGIFSIETYWQVLYDLGRAYERLGMEKECAAAWETLLSLNPDAKYRELIRM</sequence>
<evidence type="ECO:0008006" key="5">
    <source>
        <dbReference type="Google" id="ProtNLM"/>
    </source>
</evidence>
<accession>A0A2C6MAU6</accession>
<keyword evidence="2" id="KW-0802">TPR repeat</keyword>
<proteinExistence type="predicted"/>
<evidence type="ECO:0000256" key="2">
    <source>
        <dbReference type="ARBA" id="ARBA00022803"/>
    </source>
</evidence>
<keyword evidence="1" id="KW-0677">Repeat</keyword>
<comment type="caution">
    <text evidence="3">The sequence shown here is derived from an EMBL/GenBank/DDBJ whole genome shotgun (WGS) entry which is preliminary data.</text>
</comment>
<dbReference type="EMBL" id="AWQQ01000054">
    <property type="protein sequence ID" value="PHJ38339.1"/>
    <property type="molecule type" value="Genomic_DNA"/>
</dbReference>
<evidence type="ECO:0000256" key="1">
    <source>
        <dbReference type="ARBA" id="ARBA00022737"/>
    </source>
</evidence>
<dbReference type="AlphaFoldDB" id="A0A2C6MAU6"/>
<dbReference type="OrthoDB" id="1807878at2"/>
<evidence type="ECO:0000313" key="4">
    <source>
        <dbReference type="Proteomes" id="UP000222564"/>
    </source>
</evidence>